<protein>
    <submittedName>
        <fullName evidence="2">Kinesin motor domain-containing protein</fullName>
    </submittedName>
</protein>
<name>A0A7E4W377_PANRE</name>
<dbReference type="Proteomes" id="UP000492821">
    <property type="component" value="Unassembled WGS sequence"/>
</dbReference>
<reference evidence="1" key="1">
    <citation type="journal article" date="2013" name="Genetics">
        <title>The draft genome and transcriptome of Panagrellus redivivus are shaped by the harsh demands of a free-living lifestyle.</title>
        <authorList>
            <person name="Srinivasan J."/>
            <person name="Dillman A.R."/>
            <person name="Macchietto M.G."/>
            <person name="Heikkinen L."/>
            <person name="Lakso M."/>
            <person name="Fracchia K.M."/>
            <person name="Antoshechkin I."/>
            <person name="Mortazavi A."/>
            <person name="Wong G."/>
            <person name="Sternberg P.W."/>
        </authorList>
    </citation>
    <scope>NUCLEOTIDE SEQUENCE [LARGE SCALE GENOMIC DNA]</scope>
    <source>
        <strain evidence="1">MT8872</strain>
    </source>
</reference>
<keyword evidence="1" id="KW-1185">Reference proteome</keyword>
<evidence type="ECO:0000313" key="1">
    <source>
        <dbReference type="Proteomes" id="UP000492821"/>
    </source>
</evidence>
<evidence type="ECO:0000313" key="2">
    <source>
        <dbReference type="WBParaSite" id="Pan_g5571.t1"/>
    </source>
</evidence>
<proteinExistence type="predicted"/>
<reference evidence="2" key="2">
    <citation type="submission" date="2020-10" db="UniProtKB">
        <authorList>
            <consortium name="WormBaseParasite"/>
        </authorList>
    </citation>
    <scope>IDENTIFICATION</scope>
</reference>
<organism evidence="1 2">
    <name type="scientific">Panagrellus redivivus</name>
    <name type="common">Microworm</name>
    <dbReference type="NCBI Taxonomy" id="6233"/>
    <lineage>
        <taxon>Eukaryota</taxon>
        <taxon>Metazoa</taxon>
        <taxon>Ecdysozoa</taxon>
        <taxon>Nematoda</taxon>
        <taxon>Chromadorea</taxon>
        <taxon>Rhabditida</taxon>
        <taxon>Tylenchina</taxon>
        <taxon>Panagrolaimomorpha</taxon>
        <taxon>Panagrolaimoidea</taxon>
        <taxon>Panagrolaimidae</taxon>
        <taxon>Panagrellus</taxon>
    </lineage>
</organism>
<dbReference type="WBParaSite" id="Pan_g5571.t1">
    <property type="protein sequence ID" value="Pan_g5571.t1"/>
    <property type="gene ID" value="Pan_g5571"/>
</dbReference>
<sequence>MQDTNNGKDEVGYRLRARSKKVETCAVVEKLCAVSVVMRPASAHALIDGKTTDNTAEVIVEGTGFEEFAANSEGRFGGFEELASVGTEIKSDK</sequence>
<dbReference type="AlphaFoldDB" id="A0A7E4W377"/>
<accession>A0A7E4W377</accession>